<protein>
    <recommendedName>
        <fullName evidence="2">DUF1501 domain-containing protein</fullName>
    </recommendedName>
</protein>
<name>A0A382HV56_9ZZZZ</name>
<evidence type="ECO:0008006" key="2">
    <source>
        <dbReference type="Google" id="ProtNLM"/>
    </source>
</evidence>
<dbReference type="AlphaFoldDB" id="A0A382HV56"/>
<accession>A0A382HV56</accession>
<proteinExistence type="predicted"/>
<gene>
    <name evidence="1" type="ORF">METZ01_LOCUS243357</name>
</gene>
<sequence length="44" mass="4964">VRPQDVLATMYRHLGIDVSKQYLDHGGRPVPVLPFGDPIDELFT</sequence>
<organism evidence="1">
    <name type="scientific">marine metagenome</name>
    <dbReference type="NCBI Taxonomy" id="408172"/>
    <lineage>
        <taxon>unclassified sequences</taxon>
        <taxon>metagenomes</taxon>
        <taxon>ecological metagenomes</taxon>
    </lineage>
</organism>
<feature type="non-terminal residue" evidence="1">
    <location>
        <position position="1"/>
    </location>
</feature>
<reference evidence="1" key="1">
    <citation type="submission" date="2018-05" db="EMBL/GenBank/DDBJ databases">
        <authorList>
            <person name="Lanie J.A."/>
            <person name="Ng W.-L."/>
            <person name="Kazmierczak K.M."/>
            <person name="Andrzejewski T.M."/>
            <person name="Davidsen T.M."/>
            <person name="Wayne K.J."/>
            <person name="Tettelin H."/>
            <person name="Glass J.I."/>
            <person name="Rusch D."/>
            <person name="Podicherti R."/>
            <person name="Tsui H.-C.T."/>
            <person name="Winkler M.E."/>
        </authorList>
    </citation>
    <scope>NUCLEOTIDE SEQUENCE</scope>
</reference>
<dbReference type="EMBL" id="UINC01063162">
    <property type="protein sequence ID" value="SVB90503.1"/>
    <property type="molecule type" value="Genomic_DNA"/>
</dbReference>
<evidence type="ECO:0000313" key="1">
    <source>
        <dbReference type="EMBL" id="SVB90503.1"/>
    </source>
</evidence>